<dbReference type="Gene3D" id="3.90.70.10">
    <property type="entry name" value="Cysteine proteinases"/>
    <property type="match status" value="1"/>
</dbReference>
<keyword evidence="2 9" id="KW-0645">Protease</keyword>
<dbReference type="Pfam" id="PF00648">
    <property type="entry name" value="Peptidase_C2"/>
    <property type="match status" value="1"/>
</dbReference>
<dbReference type="GeneID" id="110198184"/>
<gene>
    <name evidence="14" type="primary">CAPN14</name>
</gene>
<evidence type="ECO:0000256" key="9">
    <source>
        <dbReference type="PROSITE-ProRule" id="PRU00239"/>
    </source>
</evidence>
<dbReference type="InterPro" id="IPR002048">
    <property type="entry name" value="EF_hand_dom"/>
</dbReference>
<dbReference type="InterPro" id="IPR022684">
    <property type="entry name" value="Calpain_cysteine_protease"/>
</dbReference>
<proteinExistence type="inferred from homology"/>
<dbReference type="Gene3D" id="2.60.120.380">
    <property type="match status" value="1"/>
</dbReference>
<evidence type="ECO:0000256" key="10">
    <source>
        <dbReference type="SAM" id="MobiDB-lite"/>
    </source>
</evidence>
<dbReference type="FunFam" id="2.60.120.380:FF:000001">
    <property type="entry name" value="Calpain-1 catalytic subunit"/>
    <property type="match status" value="1"/>
</dbReference>
<dbReference type="InterPro" id="IPR001300">
    <property type="entry name" value="Peptidase_C2_calpain_cat"/>
</dbReference>
<keyword evidence="6 9" id="KW-0788">Thiol protease</keyword>
<keyword evidence="4" id="KW-0677">Repeat</keyword>
<name>A0A6P5J0Z6_PHACI</name>
<dbReference type="InParanoid" id="A0A6P5J0Z6"/>
<protein>
    <submittedName>
        <fullName evidence="14">Calpain-14</fullName>
    </submittedName>
</protein>
<dbReference type="GO" id="GO:0005737">
    <property type="term" value="C:cytoplasm"/>
    <property type="evidence" value="ECO:0007669"/>
    <property type="project" value="TreeGrafter"/>
</dbReference>
<dbReference type="FunFam" id="3.90.70.10:FF:000054">
    <property type="entry name" value="Calpain 14"/>
    <property type="match status" value="1"/>
</dbReference>
<feature type="region of interest" description="Disordered" evidence="10">
    <location>
        <begin position="1"/>
        <end position="28"/>
    </location>
</feature>
<dbReference type="Gene3D" id="1.10.238.10">
    <property type="entry name" value="EF-hand"/>
    <property type="match status" value="1"/>
</dbReference>
<dbReference type="CDD" id="cd00214">
    <property type="entry name" value="Calpain_III"/>
    <property type="match status" value="1"/>
</dbReference>
<dbReference type="CTD" id="440854"/>
<dbReference type="GO" id="GO:0006508">
    <property type="term" value="P:proteolysis"/>
    <property type="evidence" value="ECO:0007669"/>
    <property type="project" value="UniProtKB-KW"/>
</dbReference>
<dbReference type="PROSITE" id="PS00018">
    <property type="entry name" value="EF_HAND_1"/>
    <property type="match status" value="1"/>
</dbReference>
<accession>A0A6P5J0Z6</accession>
<dbReference type="Pfam" id="PF01067">
    <property type="entry name" value="Calpain_III"/>
    <property type="match status" value="1"/>
</dbReference>
<dbReference type="PANTHER" id="PTHR10183">
    <property type="entry name" value="CALPAIN"/>
    <property type="match status" value="1"/>
</dbReference>
<evidence type="ECO:0000256" key="6">
    <source>
        <dbReference type="ARBA" id="ARBA00022807"/>
    </source>
</evidence>
<dbReference type="InterPro" id="IPR018247">
    <property type="entry name" value="EF_Hand_1_Ca_BS"/>
</dbReference>
<dbReference type="PROSITE" id="PS50222">
    <property type="entry name" value="EF_HAND_2"/>
    <property type="match status" value="1"/>
</dbReference>
<dbReference type="SMART" id="SM00230">
    <property type="entry name" value="CysPc"/>
    <property type="match status" value="1"/>
</dbReference>
<dbReference type="SUPFAM" id="SSF54001">
    <property type="entry name" value="Cysteine proteinases"/>
    <property type="match status" value="1"/>
</dbReference>
<feature type="active site" evidence="8 9">
    <location>
        <position position="106"/>
    </location>
</feature>
<keyword evidence="13" id="KW-1185">Reference proteome</keyword>
<feature type="active site" evidence="8 9">
    <location>
        <position position="259"/>
    </location>
</feature>
<dbReference type="PRINTS" id="PR00704">
    <property type="entry name" value="CALPAIN"/>
</dbReference>
<evidence type="ECO:0000313" key="14">
    <source>
        <dbReference type="RefSeq" id="XP_020828032.1"/>
    </source>
</evidence>
<evidence type="ECO:0000256" key="2">
    <source>
        <dbReference type="ARBA" id="ARBA00022670"/>
    </source>
</evidence>
<dbReference type="InterPro" id="IPR036213">
    <property type="entry name" value="Calpain_III_sf"/>
</dbReference>
<dbReference type="PANTHER" id="PTHR10183:SF302">
    <property type="entry name" value="CALPAIN-14"/>
    <property type="match status" value="1"/>
</dbReference>
<evidence type="ECO:0000256" key="8">
    <source>
        <dbReference type="PIRSR" id="PIRSR622684-1"/>
    </source>
</evidence>
<dbReference type="RefSeq" id="XP_020828032.1">
    <property type="nucleotide sequence ID" value="XM_020972373.1"/>
</dbReference>
<dbReference type="GO" id="GO:0005509">
    <property type="term" value="F:calcium ion binding"/>
    <property type="evidence" value="ECO:0007669"/>
    <property type="project" value="InterPro"/>
</dbReference>
<comment type="similarity">
    <text evidence="1">Belongs to the peptidase C2 family.</text>
</comment>
<evidence type="ECO:0000313" key="13">
    <source>
        <dbReference type="Proteomes" id="UP000515140"/>
    </source>
</evidence>
<dbReference type="GO" id="GO:0004198">
    <property type="term" value="F:calcium-dependent cysteine-type endopeptidase activity"/>
    <property type="evidence" value="ECO:0007669"/>
    <property type="project" value="InterPro"/>
</dbReference>
<keyword evidence="3" id="KW-0479">Metal-binding</keyword>
<feature type="domain" description="Calpain catalytic" evidence="11">
    <location>
        <begin position="48"/>
        <end position="341"/>
    </location>
</feature>
<keyword evidence="5 9" id="KW-0378">Hydrolase</keyword>
<dbReference type="CDD" id="cd00044">
    <property type="entry name" value="CysPc"/>
    <property type="match status" value="1"/>
</dbReference>
<dbReference type="InterPro" id="IPR022683">
    <property type="entry name" value="Calpain_III"/>
</dbReference>
<feature type="active site" evidence="8 9">
    <location>
        <position position="283"/>
    </location>
</feature>
<dbReference type="InterPro" id="IPR000169">
    <property type="entry name" value="Pept_cys_AS"/>
</dbReference>
<evidence type="ECO:0000259" key="11">
    <source>
        <dbReference type="PROSITE" id="PS50203"/>
    </source>
</evidence>
<dbReference type="InterPro" id="IPR038765">
    <property type="entry name" value="Papain-like_cys_pep_sf"/>
</dbReference>
<dbReference type="Proteomes" id="UP000515140">
    <property type="component" value="Unplaced"/>
</dbReference>
<keyword evidence="7" id="KW-0106">Calcium</keyword>
<evidence type="ECO:0000256" key="5">
    <source>
        <dbReference type="ARBA" id="ARBA00022801"/>
    </source>
</evidence>
<evidence type="ECO:0000256" key="3">
    <source>
        <dbReference type="ARBA" id="ARBA00022723"/>
    </source>
</evidence>
<sequence length="690" mass="79810">MSLCSFLKGKSPGPHHTSFRRESFGRPYQQPHQDYETLLERCLRNNCLFEDDSFPADMSSIGKGPLLQKLPPTMQWKRPTELHDNPVFYSTKAGRLGLCQGVVGNCWFLAALEALTFHWDILTRVVPLKQSFTKKYAGLFLFQFWHFGEWVPVVVDDRLPVNEAGQLIFLSSTCKNVFWASLLEKAYAKLSGSYEDLQIGHVSEAFVDFTGGVTATIQLAKAPSDLWDILVRVSSRRSLLGCQTHSGERVLDNGLVDGHAYTITGIRKVTCHNGPEYLVRLRNPWGKVEWKGDWSDRSKKWDLLNPKEKILLLRNDEDGEFWMSFHDFKFHFVSLVICQLTPDLMSQEGGKKWMCSLSAGRWVRGSTAGGRLRHYRDTFWMNPQFQLTVLSADEDKRSSNLCSVLVSLMQKSKSRHRNQMHHLPVGTFLFRVNKLWEGNHRLPQEFFQKTTPLFVPRDFQTQREVSYEFFLEPGTYLIVPCTSEPWQESEFILRVFSRKHALYEMGSNCSFVLPKEIVDRYEGEEKFFTKLFEKNPEIDAIQLQKILNNMTWTHLSSLQPTFSMDACLGILALLDLNATGTVSIQEFRCLWKRLLIYQEVFHKQDKYKSGFLESGQLRAAAQEAGILLSDEVCNLMAIRYGNSNRKIGFENFVYFMLRVENVEEAFRNLTQDDKGIYLLKSEWLMMTLYC</sequence>
<organism evidence="13 14">
    <name type="scientific">Phascolarctos cinereus</name>
    <name type="common">Koala</name>
    <dbReference type="NCBI Taxonomy" id="38626"/>
    <lineage>
        <taxon>Eukaryota</taxon>
        <taxon>Metazoa</taxon>
        <taxon>Chordata</taxon>
        <taxon>Craniata</taxon>
        <taxon>Vertebrata</taxon>
        <taxon>Euteleostomi</taxon>
        <taxon>Mammalia</taxon>
        <taxon>Metatheria</taxon>
        <taxon>Diprotodontia</taxon>
        <taxon>Phascolarctidae</taxon>
        <taxon>Phascolarctos</taxon>
    </lineage>
</organism>
<evidence type="ECO:0000259" key="12">
    <source>
        <dbReference type="PROSITE" id="PS50222"/>
    </source>
</evidence>
<dbReference type="SMART" id="SM00720">
    <property type="entry name" value="calpain_III"/>
    <property type="match status" value="1"/>
</dbReference>
<dbReference type="SUPFAM" id="SSF49758">
    <property type="entry name" value="Calpain large subunit, middle domain (domain III)"/>
    <property type="match status" value="1"/>
</dbReference>
<feature type="domain" description="EF-hand" evidence="12">
    <location>
        <begin position="562"/>
        <end position="597"/>
    </location>
</feature>
<reference evidence="14" key="1">
    <citation type="submission" date="2025-08" db="UniProtKB">
        <authorList>
            <consortium name="RefSeq"/>
        </authorList>
    </citation>
    <scope>IDENTIFICATION</scope>
    <source>
        <tissue evidence="14">Spleen</tissue>
    </source>
</reference>
<dbReference type="InterPro" id="IPR033883">
    <property type="entry name" value="C2_III"/>
</dbReference>
<dbReference type="SUPFAM" id="SSF47473">
    <property type="entry name" value="EF-hand"/>
    <property type="match status" value="1"/>
</dbReference>
<dbReference type="CDD" id="cd16195">
    <property type="entry name" value="EFh_PEF_CAPN13_14"/>
    <property type="match status" value="1"/>
</dbReference>
<dbReference type="PROSITE" id="PS50203">
    <property type="entry name" value="CALPAIN_CAT"/>
    <property type="match status" value="1"/>
</dbReference>
<dbReference type="Pfam" id="PF21875">
    <property type="entry name" value="CAPN13-like_C_EFh"/>
    <property type="match status" value="1"/>
</dbReference>
<dbReference type="AlphaFoldDB" id="A0A6P5J0Z6"/>
<dbReference type="InterPro" id="IPR054069">
    <property type="entry name" value="CAPN3/13-like_C_EFh"/>
</dbReference>
<dbReference type="FunCoup" id="A0A6P5J0Z6">
    <property type="interactions" value="299"/>
</dbReference>
<evidence type="ECO:0000256" key="4">
    <source>
        <dbReference type="ARBA" id="ARBA00022737"/>
    </source>
</evidence>
<dbReference type="FunFam" id="1.10.238.10:FF:000175">
    <property type="entry name" value="Calpain 14"/>
    <property type="match status" value="1"/>
</dbReference>
<evidence type="ECO:0000256" key="1">
    <source>
        <dbReference type="ARBA" id="ARBA00007623"/>
    </source>
</evidence>
<dbReference type="PROSITE" id="PS00139">
    <property type="entry name" value="THIOL_PROTEASE_CYS"/>
    <property type="match status" value="1"/>
</dbReference>
<dbReference type="InterPro" id="IPR022682">
    <property type="entry name" value="Calpain_domain_III"/>
</dbReference>
<dbReference type="InterPro" id="IPR011992">
    <property type="entry name" value="EF-hand-dom_pair"/>
</dbReference>
<dbReference type="KEGG" id="pcw:110198184"/>
<evidence type="ECO:0000256" key="7">
    <source>
        <dbReference type="ARBA" id="ARBA00022837"/>
    </source>
</evidence>